<protein>
    <recommendedName>
        <fullName evidence="1">RNase H type-1 domain-containing protein</fullName>
    </recommendedName>
</protein>
<organism evidence="2 3">
    <name type="scientific">Trema orientale</name>
    <name type="common">Charcoal tree</name>
    <name type="synonym">Celtis orientalis</name>
    <dbReference type="NCBI Taxonomy" id="63057"/>
    <lineage>
        <taxon>Eukaryota</taxon>
        <taxon>Viridiplantae</taxon>
        <taxon>Streptophyta</taxon>
        <taxon>Embryophyta</taxon>
        <taxon>Tracheophyta</taxon>
        <taxon>Spermatophyta</taxon>
        <taxon>Magnoliopsida</taxon>
        <taxon>eudicotyledons</taxon>
        <taxon>Gunneridae</taxon>
        <taxon>Pentapetalae</taxon>
        <taxon>rosids</taxon>
        <taxon>fabids</taxon>
        <taxon>Rosales</taxon>
        <taxon>Cannabaceae</taxon>
        <taxon>Trema</taxon>
    </lineage>
</organism>
<feature type="domain" description="RNase H type-1" evidence="1">
    <location>
        <begin position="9"/>
        <end position="119"/>
    </location>
</feature>
<reference evidence="3" key="1">
    <citation type="submission" date="2016-06" db="EMBL/GenBank/DDBJ databases">
        <title>Parallel loss of symbiosis genes in relatives of nitrogen-fixing non-legume Parasponia.</title>
        <authorList>
            <person name="Van Velzen R."/>
            <person name="Holmer R."/>
            <person name="Bu F."/>
            <person name="Rutten L."/>
            <person name="Van Zeijl A."/>
            <person name="Liu W."/>
            <person name="Santuari L."/>
            <person name="Cao Q."/>
            <person name="Sharma T."/>
            <person name="Shen D."/>
            <person name="Roswanjaya Y."/>
            <person name="Wardhani T."/>
            <person name="Kalhor M.S."/>
            <person name="Jansen J."/>
            <person name="Van den Hoogen J."/>
            <person name="Gungor B."/>
            <person name="Hartog M."/>
            <person name="Hontelez J."/>
            <person name="Verver J."/>
            <person name="Yang W.-C."/>
            <person name="Schijlen E."/>
            <person name="Repin R."/>
            <person name="Schilthuizen M."/>
            <person name="Schranz E."/>
            <person name="Heidstra R."/>
            <person name="Miyata K."/>
            <person name="Fedorova E."/>
            <person name="Kohlen W."/>
            <person name="Bisseling T."/>
            <person name="Smit S."/>
            <person name="Geurts R."/>
        </authorList>
    </citation>
    <scope>NUCLEOTIDE SEQUENCE [LARGE SCALE GENOMIC DNA]</scope>
    <source>
        <strain evidence="3">cv. RG33-2</strain>
    </source>
</reference>
<dbReference type="PANTHER" id="PTHR47074">
    <property type="entry name" value="BNAC02G40300D PROTEIN"/>
    <property type="match status" value="1"/>
</dbReference>
<dbReference type="Proteomes" id="UP000237000">
    <property type="component" value="Unassembled WGS sequence"/>
</dbReference>
<dbReference type="EMBL" id="JXTC01000623">
    <property type="protein sequence ID" value="PON42947.1"/>
    <property type="molecule type" value="Genomic_DNA"/>
</dbReference>
<dbReference type="PANTHER" id="PTHR47074:SF11">
    <property type="entry name" value="REVERSE TRANSCRIPTASE-LIKE PROTEIN"/>
    <property type="match status" value="1"/>
</dbReference>
<dbReference type="GO" id="GO:0003676">
    <property type="term" value="F:nucleic acid binding"/>
    <property type="evidence" value="ECO:0007669"/>
    <property type="project" value="InterPro"/>
</dbReference>
<dbReference type="InterPro" id="IPR044730">
    <property type="entry name" value="RNase_H-like_dom_plant"/>
</dbReference>
<feature type="non-terminal residue" evidence="2">
    <location>
        <position position="122"/>
    </location>
</feature>
<dbReference type="Pfam" id="PF13456">
    <property type="entry name" value="RVT_3"/>
    <property type="match status" value="1"/>
</dbReference>
<proteinExistence type="predicted"/>
<dbReference type="InterPro" id="IPR036397">
    <property type="entry name" value="RNaseH_sf"/>
</dbReference>
<evidence type="ECO:0000313" key="2">
    <source>
        <dbReference type="EMBL" id="PON42947.1"/>
    </source>
</evidence>
<evidence type="ECO:0000313" key="3">
    <source>
        <dbReference type="Proteomes" id="UP000237000"/>
    </source>
</evidence>
<dbReference type="AlphaFoldDB" id="A0A2P5B2A7"/>
<keyword evidence="3" id="KW-1185">Reference proteome</keyword>
<dbReference type="InParanoid" id="A0A2P5B2A7"/>
<dbReference type="CDD" id="cd06222">
    <property type="entry name" value="RNase_H_like"/>
    <property type="match status" value="1"/>
</dbReference>
<dbReference type="GO" id="GO:0004523">
    <property type="term" value="F:RNA-DNA hybrid ribonuclease activity"/>
    <property type="evidence" value="ECO:0007669"/>
    <property type="project" value="InterPro"/>
</dbReference>
<dbReference type="OrthoDB" id="1706056at2759"/>
<accession>A0A2P5B2A7</accession>
<comment type="caution">
    <text evidence="2">The sequence shown here is derived from an EMBL/GenBank/DDBJ whole genome shotgun (WGS) entry which is preliminary data.</text>
</comment>
<sequence length="122" mass="13488">MDEGNIKINVDTSVSNSTVAVGIVARNYKGEIIVINVFRGPCDSIESAEAFAMFKSLELIATNKCWPNVIFEGDSMNVIDAFGGDFDVITWEACVYIDDAAKILLPKLHSSFFSWTSRRSIE</sequence>
<name>A0A2P5B2A7_TREOI</name>
<dbReference type="InterPro" id="IPR052929">
    <property type="entry name" value="RNase_H-like_EbsB-rel"/>
</dbReference>
<gene>
    <name evidence="2" type="ORF">TorRG33x02_334560</name>
</gene>
<dbReference type="Gene3D" id="3.30.420.10">
    <property type="entry name" value="Ribonuclease H-like superfamily/Ribonuclease H"/>
    <property type="match status" value="1"/>
</dbReference>
<evidence type="ECO:0000259" key="1">
    <source>
        <dbReference type="Pfam" id="PF13456"/>
    </source>
</evidence>
<dbReference type="InterPro" id="IPR002156">
    <property type="entry name" value="RNaseH_domain"/>
</dbReference>